<protein>
    <submittedName>
        <fullName evidence="2">Uncharacterized protein</fullName>
    </submittedName>
</protein>
<dbReference type="AlphaFoldDB" id="G3H2N2"/>
<organism evidence="2 3">
    <name type="scientific">Cricetulus griseus</name>
    <name type="common">Chinese hamster</name>
    <name type="synonym">Cricetulus barabensis griseus</name>
    <dbReference type="NCBI Taxonomy" id="10029"/>
    <lineage>
        <taxon>Eukaryota</taxon>
        <taxon>Metazoa</taxon>
        <taxon>Chordata</taxon>
        <taxon>Craniata</taxon>
        <taxon>Vertebrata</taxon>
        <taxon>Euteleostomi</taxon>
        <taxon>Mammalia</taxon>
        <taxon>Eutheria</taxon>
        <taxon>Euarchontoglires</taxon>
        <taxon>Glires</taxon>
        <taxon>Rodentia</taxon>
        <taxon>Myomorpha</taxon>
        <taxon>Muroidea</taxon>
        <taxon>Cricetidae</taxon>
        <taxon>Cricetinae</taxon>
        <taxon>Cricetulus</taxon>
    </lineage>
</organism>
<gene>
    <name evidence="2" type="ORF">I79_004449</name>
</gene>
<reference evidence="3" key="1">
    <citation type="journal article" date="2011" name="Nat. Biotechnol.">
        <title>The genomic sequence of the Chinese hamster ovary (CHO)-K1 cell line.</title>
        <authorList>
            <person name="Xu X."/>
            <person name="Nagarajan H."/>
            <person name="Lewis N.E."/>
            <person name="Pan S."/>
            <person name="Cai Z."/>
            <person name="Liu X."/>
            <person name="Chen W."/>
            <person name="Xie M."/>
            <person name="Wang W."/>
            <person name="Hammond S."/>
            <person name="Andersen M.R."/>
            <person name="Neff N."/>
            <person name="Passarelli B."/>
            <person name="Koh W."/>
            <person name="Fan H.C."/>
            <person name="Wang J."/>
            <person name="Gui Y."/>
            <person name="Lee K.H."/>
            <person name="Betenbaugh M.J."/>
            <person name="Quake S.R."/>
            <person name="Famili I."/>
            <person name="Palsson B.O."/>
            <person name="Wang J."/>
        </authorList>
    </citation>
    <scope>NUCLEOTIDE SEQUENCE [LARGE SCALE GENOMIC DNA]</scope>
    <source>
        <strain evidence="3">CHO K1 cell line</strain>
    </source>
</reference>
<proteinExistence type="predicted"/>
<accession>G3H2N2</accession>
<name>G3H2N2_CRIGR</name>
<evidence type="ECO:0000313" key="2">
    <source>
        <dbReference type="EMBL" id="EGW02629.1"/>
    </source>
</evidence>
<sequence>MNTTPQSSPRTFRRQGSGGPDHLLPGLLLGHHKTFPMSWVPEATLHFFTLIARCVAILPCLCPDCRTLSQDTMWLEPFLE</sequence>
<evidence type="ECO:0000256" key="1">
    <source>
        <dbReference type="SAM" id="MobiDB-lite"/>
    </source>
</evidence>
<dbReference type="InParanoid" id="G3H2N2"/>
<feature type="region of interest" description="Disordered" evidence="1">
    <location>
        <begin position="1"/>
        <end position="20"/>
    </location>
</feature>
<feature type="compositionally biased region" description="Polar residues" evidence="1">
    <location>
        <begin position="1"/>
        <end position="10"/>
    </location>
</feature>
<dbReference type="EMBL" id="JH000117">
    <property type="protein sequence ID" value="EGW02629.1"/>
    <property type="molecule type" value="Genomic_DNA"/>
</dbReference>
<dbReference type="Proteomes" id="UP000001075">
    <property type="component" value="Unassembled WGS sequence"/>
</dbReference>
<evidence type="ECO:0000313" key="3">
    <source>
        <dbReference type="Proteomes" id="UP000001075"/>
    </source>
</evidence>